<name>A0A3P6USJ3_ONCOC</name>
<keyword evidence="2" id="KW-1185">Reference proteome</keyword>
<accession>A0A3P6USJ3</accession>
<organism evidence="1 2">
    <name type="scientific">Onchocerca ochengi</name>
    <name type="common">Filarial nematode worm</name>
    <dbReference type="NCBI Taxonomy" id="42157"/>
    <lineage>
        <taxon>Eukaryota</taxon>
        <taxon>Metazoa</taxon>
        <taxon>Ecdysozoa</taxon>
        <taxon>Nematoda</taxon>
        <taxon>Chromadorea</taxon>
        <taxon>Rhabditida</taxon>
        <taxon>Spirurina</taxon>
        <taxon>Spiruromorpha</taxon>
        <taxon>Filarioidea</taxon>
        <taxon>Onchocercidae</taxon>
        <taxon>Onchocerca</taxon>
    </lineage>
</organism>
<evidence type="ECO:0000313" key="2">
    <source>
        <dbReference type="Proteomes" id="UP000271087"/>
    </source>
</evidence>
<protein>
    <submittedName>
        <fullName evidence="1">Uncharacterized protein</fullName>
    </submittedName>
</protein>
<sequence length="47" mass="5500">KTRVYELSEFKIFEQTNIDIFIHITKSLKATIKNKSTQDKPLCLTTN</sequence>
<dbReference type="AlphaFoldDB" id="A0A3P6USJ3"/>
<dbReference type="Proteomes" id="UP000271087">
    <property type="component" value="Unassembled WGS sequence"/>
</dbReference>
<gene>
    <name evidence="1" type="ORF">NOO_LOCUS6179</name>
</gene>
<proteinExistence type="predicted"/>
<feature type="non-terminal residue" evidence="1">
    <location>
        <position position="1"/>
    </location>
</feature>
<dbReference type="EMBL" id="UYRW01001848">
    <property type="protein sequence ID" value="VDK81344.1"/>
    <property type="molecule type" value="Genomic_DNA"/>
</dbReference>
<reference evidence="1 2" key="1">
    <citation type="submission" date="2018-08" db="EMBL/GenBank/DDBJ databases">
        <authorList>
            <person name="Laetsch R D."/>
            <person name="Stevens L."/>
            <person name="Kumar S."/>
            <person name="Blaxter L. M."/>
        </authorList>
    </citation>
    <scope>NUCLEOTIDE SEQUENCE [LARGE SCALE GENOMIC DNA]</scope>
</reference>
<evidence type="ECO:0000313" key="1">
    <source>
        <dbReference type="EMBL" id="VDK81344.1"/>
    </source>
</evidence>